<organism evidence="1 2">
    <name type="scientific">Mycobacterium phage Anthony</name>
    <dbReference type="NCBI Taxonomy" id="2599857"/>
    <lineage>
        <taxon>Viruses</taxon>
        <taxon>Duplodnaviria</taxon>
        <taxon>Heunggongvirae</taxon>
        <taxon>Uroviricota</taxon>
        <taxon>Caudoviricetes</taxon>
        <taxon>Anthonyvirus</taxon>
        <taxon>Anthonyvirus anthony</taxon>
    </lineage>
</organism>
<dbReference type="Proteomes" id="UP000327026">
    <property type="component" value="Segment"/>
</dbReference>
<protein>
    <submittedName>
        <fullName evidence="1">Tail terminator</fullName>
    </submittedName>
</protein>
<proteinExistence type="predicted"/>
<dbReference type="RefSeq" id="YP_010062057.1">
    <property type="nucleotide sequence ID" value="NC_054790.1"/>
</dbReference>
<dbReference type="KEGG" id="vg:64871693"/>
<dbReference type="EMBL" id="MN234188">
    <property type="protein sequence ID" value="QFG10393.1"/>
    <property type="molecule type" value="Genomic_DNA"/>
</dbReference>
<evidence type="ECO:0000313" key="2">
    <source>
        <dbReference type="Proteomes" id="UP000327026"/>
    </source>
</evidence>
<sequence>MSVMPRPSKVILPILRAALPDVQVVTWIPDVDDRKFPIINIRRVGGNRLAKAPNRLALPIIEMTAYTLDDIPTTEDLYETSLEALFEAKRKQTPTPFGYIHSIRETMGATQFSSPYQDSWRIQGLIQLGIKPPRTNS</sequence>
<accession>A0A5J6THD6</accession>
<gene>
    <name evidence="1" type="primary">21</name>
    <name evidence="1" type="ORF">PBI_ANTHONY_21</name>
</gene>
<dbReference type="GeneID" id="64871693"/>
<reference evidence="1 2" key="1">
    <citation type="submission" date="2019-07" db="EMBL/GenBank/DDBJ databases">
        <authorList>
            <person name="Garlena R.A."/>
            <person name="Russell D.A."/>
            <person name="Pope W.H."/>
            <person name="Jacobs-Sera D."/>
            <person name="Hatfull G.F."/>
        </authorList>
    </citation>
    <scope>NUCLEOTIDE SEQUENCE [LARGE SCALE GENOMIC DNA]</scope>
</reference>
<name>A0A5J6THD6_9CAUD</name>
<keyword evidence="2" id="KW-1185">Reference proteome</keyword>
<evidence type="ECO:0000313" key="1">
    <source>
        <dbReference type="EMBL" id="QFG10393.1"/>
    </source>
</evidence>